<protein>
    <submittedName>
        <fullName evidence="1">Uncharacterized protein</fullName>
    </submittedName>
</protein>
<dbReference type="AlphaFoldDB" id="A0A096XUC1"/>
<reference evidence="1" key="1">
    <citation type="submission" date="2013-09" db="EMBL/GenBank/DDBJ databases">
        <title>Emergence of vanG-mediated vancomycin-resistant Streptococcus agalactiae and Streptococcus anginosus.</title>
        <authorList>
            <person name="Beall B."/>
            <person name="Sammons S."/>
            <person name="Frace M."/>
            <person name="Knipe K."/>
            <person name="Srinivasan V."/>
        </authorList>
    </citation>
    <scope>NUCLEOTIDE SEQUENCE</scope>
    <source>
        <strain evidence="1">9056</strain>
    </source>
</reference>
<accession>A0A096XUC1</accession>
<organism evidence="1">
    <name type="scientific">Streptococcus agalactiae</name>
    <dbReference type="NCBI Taxonomy" id="1311"/>
    <lineage>
        <taxon>Bacteria</taxon>
        <taxon>Bacillati</taxon>
        <taxon>Bacillota</taxon>
        <taxon>Bacilli</taxon>
        <taxon>Lactobacillales</taxon>
        <taxon>Streptococcaceae</taxon>
        <taxon>Streptococcus</taxon>
    </lineage>
</organism>
<proteinExistence type="predicted"/>
<dbReference type="EMBL" id="KF704242">
    <property type="protein sequence ID" value="AIK22074.1"/>
    <property type="molecule type" value="Genomic_DNA"/>
</dbReference>
<evidence type="ECO:0000313" key="1">
    <source>
        <dbReference type="EMBL" id="AIK22074.1"/>
    </source>
</evidence>
<name>A0A096XUC1_STRAG</name>
<sequence>MPATVLSRSDCDWTGVSLSSLWVMAKSGATRFFESVRLAHHLSIARCLSASLGVPLHTLMLITITKRKYLANGYSLVKERPPFSPHKGKQGKRFLSSHPVARGDIRFSPLLKKLF</sequence>